<sequence>MDFEYPTNIKQCFSFTLLESFLTLAQMSSSTKGNTVSSFDVEELLQIGTRCRELKKEKDMLKESHSQSFGLIRRLEVHVNSLSEACTEDKKQIQMLEKELKNCSQEIDYLQDQLNARNTEVNLLEEHTHSLEFKLADMENLQETVDRLRDELKKSYSERMFLMEELESKEIELQNSALCIDKLEESISSMSLESQCEIESMKLDILALEHSFLEVKKIQEETVQEKTRMSELIQELEVQCQNAYTTVESLYMENKELRKKLDASETNTRIFCQRVEKWLEKDRIQLDSESLLGQLEGNYIFSKEMSCGEVLGPLFSKLAIVVAPDADSIMKMKKMSHHIQDYELLVKQLKEELKEEKLKAKEEAEDLAQEMAELRYQMTGLLEEECKRRACIEQASLQRIAELEAQVTKERTQSVKSFAAHRHLNEAK</sequence>
<evidence type="ECO:0000313" key="2">
    <source>
        <dbReference type="EMBL" id="BBN67724.1"/>
    </source>
</evidence>
<dbReference type="AlphaFoldDB" id="A0A5H2XKB7"/>
<protein>
    <submittedName>
        <fullName evidence="2">Myosin heavy chain-related protein</fullName>
    </submittedName>
</protein>
<feature type="coiled-coil region" evidence="1">
    <location>
        <begin position="215"/>
        <end position="267"/>
    </location>
</feature>
<organism evidence="2">
    <name type="scientific">Prunus dulcis</name>
    <name type="common">Almond</name>
    <name type="synonym">Amygdalus dulcis</name>
    <dbReference type="NCBI Taxonomy" id="3755"/>
    <lineage>
        <taxon>Eukaryota</taxon>
        <taxon>Viridiplantae</taxon>
        <taxon>Streptophyta</taxon>
        <taxon>Embryophyta</taxon>
        <taxon>Tracheophyta</taxon>
        <taxon>Spermatophyta</taxon>
        <taxon>Magnoliopsida</taxon>
        <taxon>eudicotyledons</taxon>
        <taxon>Gunneridae</taxon>
        <taxon>Pentapetalae</taxon>
        <taxon>rosids</taxon>
        <taxon>fabids</taxon>
        <taxon>Rosales</taxon>
        <taxon>Rosaceae</taxon>
        <taxon>Amygdaloideae</taxon>
        <taxon>Amygdaleae</taxon>
        <taxon>Prunus</taxon>
    </lineage>
</organism>
<feature type="coiled-coil region" evidence="1">
    <location>
        <begin position="332"/>
        <end position="384"/>
    </location>
</feature>
<dbReference type="EMBL" id="AP020502">
    <property type="protein sequence ID" value="BBN67724.1"/>
    <property type="molecule type" value="Genomic_DNA"/>
</dbReference>
<proteinExistence type="predicted"/>
<evidence type="ECO:0000256" key="1">
    <source>
        <dbReference type="SAM" id="Coils"/>
    </source>
</evidence>
<feature type="coiled-coil region" evidence="1">
    <location>
        <begin position="79"/>
        <end position="165"/>
    </location>
</feature>
<dbReference type="PANTHER" id="PTHR36390">
    <property type="entry name" value="MYOSIN HEAVY CHAIN-LIKE PROTEIN"/>
    <property type="match status" value="1"/>
</dbReference>
<gene>
    <name evidence="2" type="ORF">Prudu_165S000100</name>
</gene>
<reference evidence="2" key="1">
    <citation type="journal article" date="2019" name="Science">
        <title>Mutation of a bHLH transcription factor allowed almond domestication.</title>
        <authorList>
            <person name="Sanchez-Perez R."/>
            <person name="Pavan S."/>
            <person name="Mazzeo R."/>
            <person name="Moldovan C."/>
            <person name="Aiese Cigliano R."/>
            <person name="Del Cueto J."/>
            <person name="Ricciardi F."/>
            <person name="Lotti C."/>
            <person name="Ricciardi L."/>
            <person name="Dicenta F."/>
            <person name="Lopez-Marques R.L."/>
            <person name="Lindberg Moller B."/>
        </authorList>
    </citation>
    <scope>NUCLEOTIDE SEQUENCE</scope>
</reference>
<keyword evidence="1" id="KW-0175">Coiled coil</keyword>
<name>A0A5H2XKB7_PRUDU</name>
<accession>A0A5H2XKB7</accession>
<dbReference type="PANTHER" id="PTHR36390:SF1">
    <property type="entry name" value="MYOSIN HEAVY CHAIN-LIKE PROTEIN"/>
    <property type="match status" value="1"/>
</dbReference>